<organism evidence="7 8">
    <name type="scientific">Lentibacillus cibarius</name>
    <dbReference type="NCBI Taxonomy" id="2583219"/>
    <lineage>
        <taxon>Bacteria</taxon>
        <taxon>Bacillati</taxon>
        <taxon>Bacillota</taxon>
        <taxon>Bacilli</taxon>
        <taxon>Bacillales</taxon>
        <taxon>Bacillaceae</taxon>
        <taxon>Lentibacillus</taxon>
    </lineage>
</organism>
<comment type="catalytic activity">
    <reaction evidence="1">
        <text>Hydrolysis of alkylated DNA, releasing 3-methyladenine, 3-methylguanine, 7-methylguanine and 7-methyladenine.</text>
        <dbReference type="EC" id="3.2.2.21"/>
    </reaction>
</comment>
<protein>
    <recommendedName>
        <fullName evidence="3">DNA-3-methyladenine glycosylase II</fullName>
        <ecNumber evidence="3">3.2.2.21</ecNumber>
    </recommendedName>
</protein>
<dbReference type="FunFam" id="1.10.340.30:FF:000004">
    <property type="entry name" value="DNA-3-methyladenine glycosylase II"/>
    <property type="match status" value="1"/>
</dbReference>
<dbReference type="Pfam" id="PF00730">
    <property type="entry name" value="HhH-GPD"/>
    <property type="match status" value="1"/>
</dbReference>
<reference evidence="7 8" key="1">
    <citation type="submission" date="2019-07" db="EMBL/GenBank/DDBJ databases">
        <title>Genomic analysis of Lentibacillus sp. NKC851-2.</title>
        <authorList>
            <person name="Oh Y.J."/>
        </authorList>
    </citation>
    <scope>NUCLEOTIDE SEQUENCE [LARGE SCALE GENOMIC DNA]</scope>
    <source>
        <strain evidence="7 8">NKC851-2</strain>
    </source>
</reference>
<dbReference type="GO" id="GO:0043916">
    <property type="term" value="F:DNA-7-methylguanine glycosylase activity"/>
    <property type="evidence" value="ECO:0007669"/>
    <property type="project" value="TreeGrafter"/>
</dbReference>
<dbReference type="Gene3D" id="1.10.340.30">
    <property type="entry name" value="Hypothetical protein, domain 2"/>
    <property type="match status" value="1"/>
</dbReference>
<dbReference type="InterPro" id="IPR011257">
    <property type="entry name" value="DNA_glycosylase"/>
</dbReference>
<dbReference type="GO" id="GO:0006285">
    <property type="term" value="P:base-excision repair, AP site formation"/>
    <property type="evidence" value="ECO:0007669"/>
    <property type="project" value="TreeGrafter"/>
</dbReference>
<keyword evidence="8" id="KW-1185">Reference proteome</keyword>
<dbReference type="SUPFAM" id="SSF48150">
    <property type="entry name" value="DNA-glycosylase"/>
    <property type="match status" value="1"/>
</dbReference>
<evidence type="ECO:0000256" key="5">
    <source>
        <dbReference type="ARBA" id="ARBA00023204"/>
    </source>
</evidence>
<sequence>MRWIMEILTIRQYDQAVIELGQNDPIMNKLINVISDLEVTMRPDFFRSLVRSMIGQQISVQAADAIFGRLDVLLDKRITAESVNGATDEQLRAIGLSRRKVTYLRDLAAKVGRGDVSLEQLHDLDNETIIKQLTSIKGIGKWTAEMFLIFSLARMNVLAVDDIGIQRGAKWLYGVDQSERRNLLIEKKPIWSPHLTIASFYLWEVVHLDFERKFASIDDI</sequence>
<name>A0A549YK07_9BACI</name>
<proteinExistence type="inferred from homology"/>
<dbReference type="GO" id="GO:0032131">
    <property type="term" value="F:alkylated DNA binding"/>
    <property type="evidence" value="ECO:0007669"/>
    <property type="project" value="TreeGrafter"/>
</dbReference>
<evidence type="ECO:0000313" key="8">
    <source>
        <dbReference type="Proteomes" id="UP000319280"/>
    </source>
</evidence>
<dbReference type="SMART" id="SM00478">
    <property type="entry name" value="ENDO3c"/>
    <property type="match status" value="1"/>
</dbReference>
<dbReference type="GO" id="GO:0006307">
    <property type="term" value="P:DNA alkylation repair"/>
    <property type="evidence" value="ECO:0007669"/>
    <property type="project" value="TreeGrafter"/>
</dbReference>
<dbReference type="PANTHER" id="PTHR43003">
    <property type="entry name" value="DNA-3-METHYLADENINE GLYCOSYLASE"/>
    <property type="match status" value="1"/>
</dbReference>
<comment type="similarity">
    <text evidence="2">Belongs to the alkylbase DNA glycosidase AlkA family.</text>
</comment>
<keyword evidence="4" id="KW-0227">DNA damage</keyword>
<evidence type="ECO:0000256" key="2">
    <source>
        <dbReference type="ARBA" id="ARBA00010817"/>
    </source>
</evidence>
<dbReference type="Gene3D" id="1.10.1670.40">
    <property type="match status" value="1"/>
</dbReference>
<dbReference type="AlphaFoldDB" id="A0A549YK07"/>
<comment type="caution">
    <text evidence="7">The sequence shown here is derived from an EMBL/GenBank/DDBJ whole genome shotgun (WGS) entry which is preliminary data.</text>
</comment>
<keyword evidence="5" id="KW-0234">DNA repair</keyword>
<accession>A0A549YK07</accession>
<dbReference type="GO" id="GO:0005737">
    <property type="term" value="C:cytoplasm"/>
    <property type="evidence" value="ECO:0007669"/>
    <property type="project" value="TreeGrafter"/>
</dbReference>
<dbReference type="EC" id="3.2.2.21" evidence="3"/>
<dbReference type="GO" id="GO:0032993">
    <property type="term" value="C:protein-DNA complex"/>
    <property type="evidence" value="ECO:0007669"/>
    <property type="project" value="TreeGrafter"/>
</dbReference>
<dbReference type="PANTHER" id="PTHR43003:SF5">
    <property type="entry name" value="DNA-3-METHYLADENINE GLYCOSYLASE"/>
    <property type="match status" value="1"/>
</dbReference>
<feature type="domain" description="HhH-GPD" evidence="6">
    <location>
        <begin position="54"/>
        <end position="213"/>
    </location>
</feature>
<dbReference type="Proteomes" id="UP000319280">
    <property type="component" value="Unassembled WGS sequence"/>
</dbReference>
<evidence type="ECO:0000313" key="7">
    <source>
        <dbReference type="EMBL" id="TRM12201.1"/>
    </source>
</evidence>
<evidence type="ECO:0000256" key="3">
    <source>
        <dbReference type="ARBA" id="ARBA00012000"/>
    </source>
</evidence>
<dbReference type="InterPro" id="IPR051912">
    <property type="entry name" value="Alkylbase_DNA_Glycosylase/TA"/>
</dbReference>
<dbReference type="GO" id="GO:0008725">
    <property type="term" value="F:DNA-3-methyladenine glycosylase activity"/>
    <property type="evidence" value="ECO:0007669"/>
    <property type="project" value="TreeGrafter"/>
</dbReference>
<gene>
    <name evidence="7" type="ORF">FH966_11210</name>
</gene>
<evidence type="ECO:0000256" key="4">
    <source>
        <dbReference type="ARBA" id="ARBA00022763"/>
    </source>
</evidence>
<dbReference type="EMBL" id="VJMZ01000001">
    <property type="protein sequence ID" value="TRM12201.1"/>
    <property type="molecule type" value="Genomic_DNA"/>
</dbReference>
<dbReference type="CDD" id="cd00056">
    <property type="entry name" value="ENDO3c"/>
    <property type="match status" value="1"/>
</dbReference>
<dbReference type="InterPro" id="IPR003265">
    <property type="entry name" value="HhH-GPD_domain"/>
</dbReference>
<evidence type="ECO:0000256" key="1">
    <source>
        <dbReference type="ARBA" id="ARBA00000086"/>
    </source>
</evidence>
<evidence type="ECO:0000259" key="6">
    <source>
        <dbReference type="SMART" id="SM00478"/>
    </source>
</evidence>